<dbReference type="EMBL" id="ML119135">
    <property type="protein sequence ID" value="RPB11555.1"/>
    <property type="molecule type" value="Genomic_DNA"/>
</dbReference>
<sequence length="528" mass="60815">MPVYSKRYRHLKSARYSKRKPTNAEVADDAEDTERNAELCWMNPIQDQVDRVDSESLEDIWLRMADRESLSDAGSEENEESEEECEYTDGEQDIINDNVFDLLLESSKGSGASSVKLRYQRGPTTSERTLYSNNKRLKQLSDSAKGCKPLTNGFLSTVSGSLPIRPISEKEKWLKENRLAIHNLQKKLRSIKQTEGIIPQNLTRHRAILAYMNMQVQRWDNPNETRRSLALCVARRLGRGCYFARKLVSWELSWKRDQVIEIGRQGCLAKTRSWFDDEGVQLAAREWISSVSDAELSAHGLAKAIGVYLDPRRAEIHIADALNDIPNIEKFGPGGNRIRVRTARKWLKRLGLVHGTVRKGVYVDGHERDDVIEYRDKVFIPQWREYQRRLVIFNENGDGGWRSPETLLENERPLVWVTHDESTFNANDGKRKMWMKVGQQPIRPKSRGKGIIISGFLTPGGHLRVPDHITDTELITQNLDWPLKPDGKPVRESFYYLEYGKDNYWTGDKMVDHAVKIAIPIFNYAFPE</sequence>
<dbReference type="AlphaFoldDB" id="A0A3N4L0P7"/>
<name>A0A3N4L0P7_9PEZI</name>
<dbReference type="Proteomes" id="UP000277580">
    <property type="component" value="Unassembled WGS sequence"/>
</dbReference>
<evidence type="ECO:0000256" key="1">
    <source>
        <dbReference type="SAM" id="MobiDB-lite"/>
    </source>
</evidence>
<protein>
    <submittedName>
        <fullName evidence="2">Uncharacterized protein</fullName>
    </submittedName>
</protein>
<dbReference type="STRING" id="1392247.A0A3N4L0P7"/>
<feature type="compositionally biased region" description="Acidic residues" evidence="1">
    <location>
        <begin position="74"/>
        <end position="90"/>
    </location>
</feature>
<reference evidence="2 3" key="1">
    <citation type="journal article" date="2018" name="Nat. Ecol. Evol.">
        <title>Pezizomycetes genomes reveal the molecular basis of ectomycorrhizal truffle lifestyle.</title>
        <authorList>
            <person name="Murat C."/>
            <person name="Payen T."/>
            <person name="Noel B."/>
            <person name="Kuo A."/>
            <person name="Morin E."/>
            <person name="Chen J."/>
            <person name="Kohler A."/>
            <person name="Krizsan K."/>
            <person name="Balestrini R."/>
            <person name="Da Silva C."/>
            <person name="Montanini B."/>
            <person name="Hainaut M."/>
            <person name="Levati E."/>
            <person name="Barry K.W."/>
            <person name="Belfiori B."/>
            <person name="Cichocki N."/>
            <person name="Clum A."/>
            <person name="Dockter R.B."/>
            <person name="Fauchery L."/>
            <person name="Guy J."/>
            <person name="Iotti M."/>
            <person name="Le Tacon F."/>
            <person name="Lindquist E.A."/>
            <person name="Lipzen A."/>
            <person name="Malagnac F."/>
            <person name="Mello A."/>
            <person name="Molinier V."/>
            <person name="Miyauchi S."/>
            <person name="Poulain J."/>
            <person name="Riccioni C."/>
            <person name="Rubini A."/>
            <person name="Sitrit Y."/>
            <person name="Splivallo R."/>
            <person name="Traeger S."/>
            <person name="Wang M."/>
            <person name="Zifcakova L."/>
            <person name="Wipf D."/>
            <person name="Zambonelli A."/>
            <person name="Paolocci F."/>
            <person name="Nowrousian M."/>
            <person name="Ottonello S."/>
            <person name="Baldrian P."/>
            <person name="Spatafora J.W."/>
            <person name="Henrissat B."/>
            <person name="Nagy L.G."/>
            <person name="Aury J.M."/>
            <person name="Wincker P."/>
            <person name="Grigoriev I.V."/>
            <person name="Bonfante P."/>
            <person name="Martin F.M."/>
        </authorList>
    </citation>
    <scope>NUCLEOTIDE SEQUENCE [LARGE SCALE GENOMIC DNA]</scope>
    <source>
        <strain evidence="2 3">CCBAS932</strain>
    </source>
</reference>
<evidence type="ECO:0000313" key="3">
    <source>
        <dbReference type="Proteomes" id="UP000277580"/>
    </source>
</evidence>
<accession>A0A3N4L0P7</accession>
<dbReference type="PANTHER" id="PTHR35871">
    <property type="entry name" value="EXPRESSED PROTEIN"/>
    <property type="match status" value="1"/>
</dbReference>
<feature type="region of interest" description="Disordered" evidence="1">
    <location>
        <begin position="68"/>
        <end position="90"/>
    </location>
</feature>
<dbReference type="PANTHER" id="PTHR35871:SF1">
    <property type="entry name" value="CXC1-LIKE CYSTEINE CLUSTER ASSOCIATED WITH KDZ TRANSPOSASES DOMAIN-CONTAINING PROTEIN"/>
    <property type="match status" value="1"/>
</dbReference>
<evidence type="ECO:0000313" key="2">
    <source>
        <dbReference type="EMBL" id="RPB11555.1"/>
    </source>
</evidence>
<gene>
    <name evidence="2" type="ORF">P167DRAFT_575298</name>
</gene>
<proteinExistence type="predicted"/>
<dbReference type="OrthoDB" id="5400049at2759"/>
<keyword evidence="3" id="KW-1185">Reference proteome</keyword>
<dbReference type="InParanoid" id="A0A3N4L0P7"/>
<organism evidence="2 3">
    <name type="scientific">Morchella conica CCBAS932</name>
    <dbReference type="NCBI Taxonomy" id="1392247"/>
    <lineage>
        <taxon>Eukaryota</taxon>
        <taxon>Fungi</taxon>
        <taxon>Dikarya</taxon>
        <taxon>Ascomycota</taxon>
        <taxon>Pezizomycotina</taxon>
        <taxon>Pezizomycetes</taxon>
        <taxon>Pezizales</taxon>
        <taxon>Morchellaceae</taxon>
        <taxon>Morchella</taxon>
    </lineage>
</organism>